<dbReference type="InterPro" id="IPR004843">
    <property type="entry name" value="Calcineurin-like_PHP"/>
</dbReference>
<dbReference type="EMBL" id="LDJX01000003">
    <property type="protein sequence ID" value="KPM32184.1"/>
    <property type="molecule type" value="Genomic_DNA"/>
</dbReference>
<gene>
    <name evidence="2" type="ORF">I595_1833</name>
</gene>
<evidence type="ECO:0000313" key="2">
    <source>
        <dbReference type="EMBL" id="KPM32184.1"/>
    </source>
</evidence>
<proteinExistence type="predicted"/>
<organism evidence="2 3">
    <name type="scientific">Croceitalea dokdonensis DOKDO 023</name>
    <dbReference type="NCBI Taxonomy" id="1300341"/>
    <lineage>
        <taxon>Bacteria</taxon>
        <taxon>Pseudomonadati</taxon>
        <taxon>Bacteroidota</taxon>
        <taxon>Flavobacteriia</taxon>
        <taxon>Flavobacteriales</taxon>
        <taxon>Flavobacteriaceae</taxon>
        <taxon>Croceitalea</taxon>
    </lineage>
</organism>
<dbReference type="AlphaFoldDB" id="A0A0P7AW04"/>
<dbReference type="PATRIC" id="fig|1300341.3.peg.2022"/>
<sequence>MNVVYKAFLCFPVVFLFGLVSNAQLQPILGETKIAFMADVHFLDVHGTLGDVGYKGILNPRDSTYSLIRSMDAQLHSTRLFNENYFSFKAALDDAVKRGIKIIVLPGDFSDDGQPINIRGLKTVLNRYSREYGLSFFLTTGNHDPTRPFGDKGGKVDFLGEGGKAQPIMSQQGMFNANRKKEHPVIISKEVREMGYEEIVNELDLHGFFPKSVYRYWETPFSDYTYEEYSLEKATAASLLKNRWYQQGSNATPLPDVSYLVEPIEGVWLLALDANVYLPKTNPSEYHGAGIGYNQVLKHKQHLVHWTREVAKEAKRLDKTLIAFSHYPMVDFNDGATEEMKLLFGENGLQVHRVPDQQVAEVFADAGLKIHFGGHMHLNDIGVHTSVNGNTLTNVQVPSLAVYKPAYTFIKLKNNGVLKLKTVVLDTVPDFDSFFKLYQEEHKYLKSLGDQQLWKTEILASKDYKTFTQWHLKELIRLRLLKEWPEKLRKLLLNLNGAQLYVLLHSSIPLSDSDFDDNLKSLAKTAVWKKAREAAENRLQKNGLRLQDFLAWDGNDLIYDFYRIRMADSLAFEDISNERIQQYASFFKEKEVLHNNPYLRELELFFIIFSKSM</sequence>
<dbReference type="GO" id="GO:0016787">
    <property type="term" value="F:hydrolase activity"/>
    <property type="evidence" value="ECO:0007669"/>
    <property type="project" value="InterPro"/>
</dbReference>
<dbReference type="STRING" id="1300341.I595_1833"/>
<dbReference type="OrthoDB" id="5695107at2"/>
<name>A0A0P7AW04_9FLAO</name>
<accession>A0A0P7AW04</accession>
<comment type="caution">
    <text evidence="2">The sequence shown here is derived from an EMBL/GenBank/DDBJ whole genome shotgun (WGS) entry which is preliminary data.</text>
</comment>
<dbReference type="InterPro" id="IPR029052">
    <property type="entry name" value="Metallo-depent_PP-like"/>
</dbReference>
<feature type="domain" description="Calcineurin-like phosphoesterase" evidence="1">
    <location>
        <begin position="33"/>
        <end position="377"/>
    </location>
</feature>
<dbReference type="Gene3D" id="3.60.21.10">
    <property type="match status" value="2"/>
</dbReference>
<dbReference type="Proteomes" id="UP000050280">
    <property type="component" value="Unassembled WGS sequence"/>
</dbReference>
<reference evidence="2 3" key="1">
    <citation type="submission" date="2015-09" db="EMBL/GenBank/DDBJ databases">
        <title>Genome sequence of the marine flavobacterium Croceitalea dokdonensis DOKDO 023 that contains proton- and sodium-pumping rhodopsins.</title>
        <authorList>
            <person name="Kwon S.-K."/>
            <person name="Lee H.K."/>
            <person name="Kwak M.-J."/>
            <person name="Kim J.F."/>
        </authorList>
    </citation>
    <scope>NUCLEOTIDE SEQUENCE [LARGE SCALE GENOMIC DNA]</scope>
    <source>
        <strain evidence="2 3">DOKDO 023</strain>
    </source>
</reference>
<keyword evidence="3" id="KW-1185">Reference proteome</keyword>
<protein>
    <submittedName>
        <fullName evidence="2">Calcineurin-like phosphoesterase</fullName>
    </submittedName>
</protein>
<evidence type="ECO:0000259" key="1">
    <source>
        <dbReference type="Pfam" id="PF00149"/>
    </source>
</evidence>
<dbReference type="Pfam" id="PF00149">
    <property type="entry name" value="Metallophos"/>
    <property type="match status" value="1"/>
</dbReference>
<evidence type="ECO:0000313" key="3">
    <source>
        <dbReference type="Proteomes" id="UP000050280"/>
    </source>
</evidence>
<dbReference type="SUPFAM" id="SSF56300">
    <property type="entry name" value="Metallo-dependent phosphatases"/>
    <property type="match status" value="1"/>
</dbReference>